<reference evidence="1 2" key="1">
    <citation type="submission" date="2019-10" db="EMBL/GenBank/DDBJ databases">
        <authorList>
            <person name="Karimi E."/>
        </authorList>
    </citation>
    <scope>NUCLEOTIDE SEQUENCE [LARGE SCALE GENOMIC DNA]</scope>
    <source>
        <strain evidence="1 2">Sphingobacterium sp. 8BC</strain>
    </source>
</reference>
<dbReference type="AlphaFoldDB" id="A0A654DM55"/>
<dbReference type="Proteomes" id="UP000432350">
    <property type="component" value="Unassembled WGS sequence"/>
</dbReference>
<organism evidence="1 2">
    <name type="scientific">Sphingobacterium multivorum</name>
    <dbReference type="NCBI Taxonomy" id="28454"/>
    <lineage>
        <taxon>Bacteria</taxon>
        <taxon>Pseudomonadati</taxon>
        <taxon>Bacteroidota</taxon>
        <taxon>Sphingobacteriia</taxon>
        <taxon>Sphingobacteriales</taxon>
        <taxon>Sphingobacteriaceae</taxon>
        <taxon>Sphingobacterium</taxon>
    </lineage>
</organism>
<protein>
    <submittedName>
        <fullName evidence="1">Uncharacterized protein</fullName>
    </submittedName>
</protein>
<evidence type="ECO:0000313" key="1">
    <source>
        <dbReference type="EMBL" id="VXD07059.1"/>
    </source>
</evidence>
<name>A0A654DM55_SPHMU</name>
<dbReference type="EMBL" id="CABWMV010000027">
    <property type="protein sequence ID" value="VXD07059.1"/>
    <property type="molecule type" value="Genomic_DNA"/>
</dbReference>
<gene>
    <name evidence="1" type="ORF">SPHINGO8BC_80009</name>
</gene>
<accession>A0A654DM55</accession>
<sequence length="39" mass="4431">MDSKSGEGRNELLHIFGHAKSNKNLDNLLFIVTTMKKKD</sequence>
<proteinExistence type="predicted"/>
<evidence type="ECO:0000313" key="2">
    <source>
        <dbReference type="Proteomes" id="UP000432350"/>
    </source>
</evidence>